<dbReference type="Pfam" id="PF04082">
    <property type="entry name" value="Fungal_trans"/>
    <property type="match status" value="1"/>
</dbReference>
<evidence type="ECO:0000256" key="1">
    <source>
        <dbReference type="ARBA" id="ARBA00004123"/>
    </source>
</evidence>
<name>A0ABR3Z814_9PEZI</name>
<evidence type="ECO:0000256" key="2">
    <source>
        <dbReference type="ARBA" id="ARBA00022723"/>
    </source>
</evidence>
<evidence type="ECO:0000256" key="3">
    <source>
        <dbReference type="ARBA" id="ARBA00023015"/>
    </source>
</evidence>
<keyword evidence="3" id="KW-0805">Transcription regulation</keyword>
<keyword evidence="5" id="KW-0539">Nucleus</keyword>
<evidence type="ECO:0000313" key="8">
    <source>
        <dbReference type="EMBL" id="KAL1896322.1"/>
    </source>
</evidence>
<accession>A0ABR3Z814</accession>
<keyword evidence="9" id="KW-1185">Reference proteome</keyword>
<dbReference type="PANTHER" id="PTHR47338">
    <property type="entry name" value="ZN(II)2CYS6 TRANSCRIPTION FACTOR (EUROFUNG)-RELATED"/>
    <property type="match status" value="1"/>
</dbReference>
<keyword evidence="2" id="KW-0479">Metal-binding</keyword>
<protein>
    <recommendedName>
        <fullName evidence="7">Xylanolytic transcriptional activator regulatory domain-containing protein</fullName>
    </recommendedName>
</protein>
<evidence type="ECO:0000256" key="6">
    <source>
        <dbReference type="SAM" id="MobiDB-lite"/>
    </source>
</evidence>
<proteinExistence type="predicted"/>
<feature type="region of interest" description="Disordered" evidence="6">
    <location>
        <begin position="1"/>
        <end position="34"/>
    </location>
</feature>
<keyword evidence="4" id="KW-0804">Transcription</keyword>
<evidence type="ECO:0000259" key="7">
    <source>
        <dbReference type="SMART" id="SM00906"/>
    </source>
</evidence>
<feature type="domain" description="Xylanolytic transcriptional activator regulatory" evidence="7">
    <location>
        <begin position="155"/>
        <end position="269"/>
    </location>
</feature>
<dbReference type="InterPro" id="IPR050815">
    <property type="entry name" value="TF_fung"/>
</dbReference>
<dbReference type="SMART" id="SM00906">
    <property type="entry name" value="Fungal_trans"/>
    <property type="match status" value="1"/>
</dbReference>
<comment type="subcellular location">
    <subcellularLocation>
        <location evidence="1">Nucleus</location>
    </subcellularLocation>
</comment>
<evidence type="ECO:0000313" key="9">
    <source>
        <dbReference type="Proteomes" id="UP001583186"/>
    </source>
</evidence>
<gene>
    <name evidence="8" type="ORF">Sste5346_004706</name>
</gene>
<dbReference type="PANTHER" id="PTHR47338:SF20">
    <property type="entry name" value="ZN(II)2CYS6 TRANSCRIPTION FACTOR (EUROFUNG)"/>
    <property type="match status" value="1"/>
</dbReference>
<feature type="compositionally biased region" description="Low complexity" evidence="6">
    <location>
        <begin position="1"/>
        <end position="19"/>
    </location>
</feature>
<dbReference type="Proteomes" id="UP001583186">
    <property type="component" value="Unassembled WGS sequence"/>
</dbReference>
<evidence type="ECO:0000256" key="4">
    <source>
        <dbReference type="ARBA" id="ARBA00023163"/>
    </source>
</evidence>
<organism evidence="8 9">
    <name type="scientific">Sporothrix stenoceras</name>
    <dbReference type="NCBI Taxonomy" id="5173"/>
    <lineage>
        <taxon>Eukaryota</taxon>
        <taxon>Fungi</taxon>
        <taxon>Dikarya</taxon>
        <taxon>Ascomycota</taxon>
        <taxon>Pezizomycotina</taxon>
        <taxon>Sordariomycetes</taxon>
        <taxon>Sordariomycetidae</taxon>
        <taxon>Ophiostomatales</taxon>
        <taxon>Ophiostomataceae</taxon>
        <taxon>Sporothrix</taxon>
    </lineage>
</organism>
<dbReference type="CDD" id="cd12148">
    <property type="entry name" value="fungal_TF_MHR"/>
    <property type="match status" value="1"/>
</dbReference>
<comment type="caution">
    <text evidence="8">The sequence shown here is derived from an EMBL/GenBank/DDBJ whole genome shotgun (WGS) entry which is preliminary data.</text>
</comment>
<reference evidence="8 9" key="1">
    <citation type="journal article" date="2024" name="IMA Fungus">
        <title>IMA Genome - F19 : A genome assembly and annotation guide to empower mycologists, including annotated draft genome sequences of Ceratocystis pirilliformis, Diaporthe australafricana, Fusarium ophioides, Paecilomyces lecythidis, and Sporothrix stenoceras.</title>
        <authorList>
            <person name="Aylward J."/>
            <person name="Wilson A.M."/>
            <person name="Visagie C.M."/>
            <person name="Spraker J."/>
            <person name="Barnes I."/>
            <person name="Buitendag C."/>
            <person name="Ceriani C."/>
            <person name="Del Mar Angel L."/>
            <person name="du Plessis D."/>
            <person name="Fuchs T."/>
            <person name="Gasser K."/>
            <person name="Kramer D."/>
            <person name="Li W."/>
            <person name="Munsamy K."/>
            <person name="Piso A."/>
            <person name="Price J.L."/>
            <person name="Sonnekus B."/>
            <person name="Thomas C."/>
            <person name="van der Nest A."/>
            <person name="van Dijk A."/>
            <person name="van Heerden A."/>
            <person name="van Vuuren N."/>
            <person name="Yilmaz N."/>
            <person name="Duong T.A."/>
            <person name="van der Merwe N.A."/>
            <person name="Wingfield M.J."/>
            <person name="Wingfield B.D."/>
        </authorList>
    </citation>
    <scope>NUCLEOTIDE SEQUENCE [LARGE SCALE GENOMIC DNA]</scope>
    <source>
        <strain evidence="8 9">CMW 5346</strain>
    </source>
</reference>
<sequence length="617" mass="67676">MAQSEAQQLAQQLGQTPTQMGASVPPFNTLPPPPPPFEPLDPTLPARAVLDELVDLFFRHVYPWAPLFHQPTFQATMLAPERQLLLHGMVILGFRFWSKEDDSGVWPSAAQREQYVKVSRDRLLAETINSASLIAYQALALLAIDAIGDGPGPRTWNIMAMLVACARQLHLDHNPSPISGGMVGTANGGGARAASPSSPLVTNDDAEENTADTNTLFLGSSSAIEAEEKRRLFWTIYSLDRFSSVSLGQPCAIDRRRVRLQYPSRDDAWGQSVPLEWFGGKSTPSTSPYNITGTPPTLWQCFIDILSLVDQSNHLLVQPTNLSLPAQCQEWQSKFRRIDILSRTWRENLPPEVRTPPSPSSLSTLPFNPMRYLVHATFALIHIRMYTVASFPATASPYMRPSTSARAQLRQAVDQVAGLATGLQPEQVGQLGPLFAFVIWVAARSLIILWTTGNTAEGGVTDNTTTPFTPPTHLTTLLAVLHQSAHYWPCAQCYVDILQLILDTKNNPGGPTGLAIFNDTRRTAYGLRRRLGSLASLRHGSGGVGATTTVDRDHHRDNTVPDFSHDLFGATDDFFDGVFAGLIEIPQPAGTPHQQQSLGGFGFGFVNPSPDFDRDWL</sequence>
<dbReference type="EMBL" id="JAWCUI010000023">
    <property type="protein sequence ID" value="KAL1896322.1"/>
    <property type="molecule type" value="Genomic_DNA"/>
</dbReference>
<dbReference type="InterPro" id="IPR007219">
    <property type="entry name" value="XnlR_reg_dom"/>
</dbReference>
<evidence type="ECO:0000256" key="5">
    <source>
        <dbReference type="ARBA" id="ARBA00023242"/>
    </source>
</evidence>